<dbReference type="EMBL" id="CAJVCH010107794">
    <property type="protein sequence ID" value="CAG7724266.1"/>
    <property type="molecule type" value="Genomic_DNA"/>
</dbReference>
<keyword evidence="2" id="KW-1185">Reference proteome</keyword>
<accession>A0A8J2JTT3</accession>
<gene>
    <name evidence="1" type="ORF">AFUS01_LOCUS13299</name>
</gene>
<dbReference type="Proteomes" id="UP000708208">
    <property type="component" value="Unassembled WGS sequence"/>
</dbReference>
<proteinExistence type="predicted"/>
<reference evidence="1" key="1">
    <citation type="submission" date="2021-06" db="EMBL/GenBank/DDBJ databases">
        <authorList>
            <person name="Hodson N. C."/>
            <person name="Mongue J. A."/>
            <person name="Jaron S. K."/>
        </authorList>
    </citation>
    <scope>NUCLEOTIDE SEQUENCE</scope>
</reference>
<organism evidence="1 2">
    <name type="scientific">Allacma fusca</name>
    <dbReference type="NCBI Taxonomy" id="39272"/>
    <lineage>
        <taxon>Eukaryota</taxon>
        <taxon>Metazoa</taxon>
        <taxon>Ecdysozoa</taxon>
        <taxon>Arthropoda</taxon>
        <taxon>Hexapoda</taxon>
        <taxon>Collembola</taxon>
        <taxon>Symphypleona</taxon>
        <taxon>Sminthuridae</taxon>
        <taxon>Allacma</taxon>
    </lineage>
</organism>
<name>A0A8J2JTT3_9HEXA</name>
<comment type="caution">
    <text evidence="1">The sequence shown here is derived from an EMBL/GenBank/DDBJ whole genome shotgun (WGS) entry which is preliminary data.</text>
</comment>
<evidence type="ECO:0000313" key="2">
    <source>
        <dbReference type="Proteomes" id="UP000708208"/>
    </source>
</evidence>
<evidence type="ECO:0000313" key="1">
    <source>
        <dbReference type="EMBL" id="CAG7724266.1"/>
    </source>
</evidence>
<protein>
    <submittedName>
        <fullName evidence="1">Uncharacterized protein</fullName>
    </submittedName>
</protein>
<feature type="non-terminal residue" evidence="1">
    <location>
        <position position="1"/>
    </location>
</feature>
<sequence length="62" mass="7185">NLRIINTVLQNQNMSGKNIYRGYYLKNEERFDSKTPIGNCLQVKNVVNTNLACRQVRSRLKG</sequence>
<dbReference type="AlphaFoldDB" id="A0A8J2JTT3"/>